<feature type="region of interest" description="Disordered" evidence="1">
    <location>
        <begin position="216"/>
        <end position="244"/>
    </location>
</feature>
<keyword evidence="2" id="KW-1133">Transmembrane helix</keyword>
<name>A0A4S4KFA4_9APHY</name>
<evidence type="ECO:0000313" key="4">
    <source>
        <dbReference type="Proteomes" id="UP000309038"/>
    </source>
</evidence>
<organism evidence="3 4">
    <name type="scientific">Hermanssonia centrifuga</name>
    <dbReference type="NCBI Taxonomy" id="98765"/>
    <lineage>
        <taxon>Eukaryota</taxon>
        <taxon>Fungi</taxon>
        <taxon>Dikarya</taxon>
        <taxon>Basidiomycota</taxon>
        <taxon>Agaricomycotina</taxon>
        <taxon>Agaricomycetes</taxon>
        <taxon>Polyporales</taxon>
        <taxon>Meruliaceae</taxon>
        <taxon>Hermanssonia</taxon>
    </lineage>
</organism>
<accession>A0A4S4KFA4</accession>
<evidence type="ECO:0000256" key="1">
    <source>
        <dbReference type="SAM" id="MobiDB-lite"/>
    </source>
</evidence>
<feature type="transmembrane region" description="Helical" evidence="2">
    <location>
        <begin position="7"/>
        <end position="30"/>
    </location>
</feature>
<comment type="caution">
    <text evidence="3">The sequence shown here is derived from an EMBL/GenBank/DDBJ whole genome shotgun (WGS) entry which is preliminary data.</text>
</comment>
<dbReference type="EMBL" id="SGPJ01000257">
    <property type="protein sequence ID" value="THG96157.1"/>
    <property type="molecule type" value="Genomic_DNA"/>
</dbReference>
<feature type="region of interest" description="Disordered" evidence="1">
    <location>
        <begin position="159"/>
        <end position="199"/>
    </location>
</feature>
<dbReference type="AlphaFoldDB" id="A0A4S4KFA4"/>
<proteinExistence type="predicted"/>
<sequence>MASAYDVVGVILGVLGLTGVIQLLCSFVYANLPTQKLKAFDDALNETDHLFQSAVEEGLLTDDAFVKRTEKQLLDEVYCAATLKKQLYAFITGLSWEIYCLTGDVTIFRASISSASDRERKRLESEGRLTRPSVITSANNFQTRSYHIHKRNPYTLESVPQAASPVPPPPPVFYRSESASYSNTRPRQRAGHGEAEINPSPAAISAGAQRLAIRGSLPPPYMSEVNTTKPDASGETGLPTPENRRIPLNVNSLLSIVQQLNHNVAVLATTFDAQSRGVPVDQDTMLDVIDTSQQTAVALGGEPLAMSTNFMNTANAAKILNLPPVPTHNITESKIEEVPDVLPDDATSPLDQEETADQVPEGQKQRVPVAS</sequence>
<keyword evidence="2" id="KW-0812">Transmembrane</keyword>
<keyword evidence="2" id="KW-0472">Membrane</keyword>
<evidence type="ECO:0000256" key="2">
    <source>
        <dbReference type="SAM" id="Phobius"/>
    </source>
</evidence>
<gene>
    <name evidence="3" type="ORF">EW026_g5633</name>
</gene>
<reference evidence="3 4" key="1">
    <citation type="submission" date="2019-02" db="EMBL/GenBank/DDBJ databases">
        <title>Genome sequencing of the rare red list fungi Phlebia centrifuga.</title>
        <authorList>
            <person name="Buettner E."/>
            <person name="Kellner H."/>
        </authorList>
    </citation>
    <scope>NUCLEOTIDE SEQUENCE [LARGE SCALE GENOMIC DNA]</scope>
    <source>
        <strain evidence="3 4">DSM 108282</strain>
    </source>
</reference>
<feature type="region of interest" description="Disordered" evidence="1">
    <location>
        <begin position="333"/>
        <end position="371"/>
    </location>
</feature>
<dbReference type="Proteomes" id="UP000309038">
    <property type="component" value="Unassembled WGS sequence"/>
</dbReference>
<keyword evidence="4" id="KW-1185">Reference proteome</keyword>
<evidence type="ECO:0000313" key="3">
    <source>
        <dbReference type="EMBL" id="THG96157.1"/>
    </source>
</evidence>
<protein>
    <submittedName>
        <fullName evidence="3">Uncharacterized protein</fullName>
    </submittedName>
</protein>